<organism evidence="3 4">
    <name type="scientific">Fusobacterium necrophorum subsp. funduliforme B35</name>
    <dbReference type="NCBI Taxonomy" id="1226633"/>
    <lineage>
        <taxon>Bacteria</taxon>
        <taxon>Fusobacteriati</taxon>
        <taxon>Fusobacteriota</taxon>
        <taxon>Fusobacteriia</taxon>
        <taxon>Fusobacteriales</taxon>
        <taxon>Fusobacteriaceae</taxon>
        <taxon>Fusobacterium</taxon>
    </lineage>
</organism>
<proteinExistence type="inferred from homology"/>
<comment type="catalytic activity">
    <reaction evidence="2">
        <text>cytidine(34) in elongator tRNA(Met) + acetate + ATP = N(4)-acetylcytidine(34) in elongator tRNA(Met) + AMP + diphosphate</text>
        <dbReference type="Rhea" id="RHEA:58144"/>
        <dbReference type="Rhea" id="RHEA-COMP:10693"/>
        <dbReference type="Rhea" id="RHEA-COMP:10694"/>
        <dbReference type="ChEBI" id="CHEBI:30089"/>
        <dbReference type="ChEBI" id="CHEBI:30616"/>
        <dbReference type="ChEBI" id="CHEBI:33019"/>
        <dbReference type="ChEBI" id="CHEBI:74900"/>
        <dbReference type="ChEBI" id="CHEBI:82748"/>
        <dbReference type="ChEBI" id="CHEBI:456215"/>
    </reaction>
</comment>
<comment type="similarity">
    <text evidence="2">Belongs to the TmcAL family.</text>
</comment>
<dbReference type="PANTHER" id="PTHR37825:SF1">
    <property type="entry name" value="TRNA(MET) CYTIDINE ACETATE LIGASE"/>
    <property type="match status" value="1"/>
</dbReference>
<dbReference type="InterPro" id="IPR008513">
    <property type="entry name" value="tRNA(Met)_cyd_acetate_ligase"/>
</dbReference>
<keyword evidence="2" id="KW-0963">Cytoplasm</keyword>
<keyword evidence="2" id="KW-0819">tRNA processing</keyword>
<feature type="binding site" evidence="2">
    <location>
        <position position="177"/>
    </location>
    <ligand>
        <name>ATP</name>
        <dbReference type="ChEBI" id="CHEBI:30616"/>
    </ligand>
</feature>
<dbReference type="GO" id="GO:0016879">
    <property type="term" value="F:ligase activity, forming carbon-nitrogen bonds"/>
    <property type="evidence" value="ECO:0007669"/>
    <property type="project" value="UniProtKB-UniRule"/>
</dbReference>
<sequence length="369" mass="43293">MQAIGIVTEYNPFHKGHLYHLRKVKEKYPKAVIIAVMSGDYVQRGEAAIVSKERRAKQAKEAGADLILELPAIYSTQSAEVFARASIGMLHICHCEAFVFGSETNDMARLEKIARLTSTKEFHLSLQEFLAQGFSYPTAFSKALWEEKLQPNDILGMEYIKALWYWKSPMRAESILRKQAGYYEENKEEAVAGATLIRKKIQEGEEYFQYLVTGKNLEKPFAFWEDFYPYLRYSLLLHRRTLSEIQDMEEGLENRMMKAAEKYRDYFSFLEAVMTKRYTYARIQRILIHILLGITKKQTDRWKEEIPYLRVLEFSEKGQEYLKGLRNGETPILTTKKNIQKNLSEEARELFFWNERASEFYHSIVEEKA</sequence>
<evidence type="ECO:0000256" key="2">
    <source>
        <dbReference type="HAMAP-Rule" id="MF_01539"/>
    </source>
</evidence>
<feature type="binding site" evidence="2">
    <location>
        <begin position="7"/>
        <end position="20"/>
    </location>
    <ligand>
        <name>ATP</name>
        <dbReference type="ChEBI" id="CHEBI:30616"/>
    </ligand>
</feature>
<keyword evidence="1 2" id="KW-0694">RNA-binding</keyword>
<dbReference type="PATRIC" id="fig|1226633.4.peg.1132"/>
<dbReference type="GO" id="GO:0006400">
    <property type="term" value="P:tRNA modification"/>
    <property type="evidence" value="ECO:0007669"/>
    <property type="project" value="UniProtKB-UniRule"/>
</dbReference>
<dbReference type="HAMAP" id="MF_01539">
    <property type="entry name" value="TmcAL"/>
    <property type="match status" value="1"/>
</dbReference>
<dbReference type="EC" id="6.3.4.-" evidence="2"/>
<dbReference type="Gene3D" id="3.40.50.620">
    <property type="entry name" value="HUPs"/>
    <property type="match status" value="1"/>
</dbReference>
<keyword evidence="2" id="KW-0067">ATP-binding</keyword>
<feature type="binding site" evidence="2">
    <location>
        <position position="152"/>
    </location>
    <ligand>
        <name>ATP</name>
        <dbReference type="ChEBI" id="CHEBI:30616"/>
    </ligand>
</feature>
<name>A0A017H574_9FUSO</name>
<comment type="caution">
    <text evidence="3">The sequence shown here is derived from an EMBL/GenBank/DDBJ whole genome shotgun (WGS) entry which is preliminary data.</text>
</comment>
<dbReference type="Proteomes" id="UP000031184">
    <property type="component" value="Unassembled WGS sequence"/>
</dbReference>
<comment type="function">
    <text evidence="2">Catalyzes the formation of N(4)-acetylcytidine (ac(4)C) at the wobble position of elongator tRNA(Met), using acetate and ATP as substrates. First activates an acetate ion to form acetyladenylate (Ac-AMP) and then transfers the acetyl group to tRNA to form ac(4)C34.</text>
</comment>
<evidence type="ECO:0000256" key="1">
    <source>
        <dbReference type="ARBA" id="ARBA00022884"/>
    </source>
</evidence>
<dbReference type="GO" id="GO:0005737">
    <property type="term" value="C:cytoplasm"/>
    <property type="evidence" value="ECO:0007669"/>
    <property type="project" value="UniProtKB-SubCell"/>
</dbReference>
<reference evidence="3 4" key="1">
    <citation type="submission" date="2013-08" db="EMBL/GenBank/DDBJ databases">
        <title>An opportunistic ruminal bacterium that causes liver abscesses in cattle.</title>
        <authorList>
            <person name="Benahmed F.H."/>
            <person name="Rasmussen M."/>
            <person name="Harbottle H."/>
            <person name="Soppet D."/>
            <person name="Nagaraja T.G."/>
            <person name="Davidson M."/>
        </authorList>
    </citation>
    <scope>NUCLEOTIDE SEQUENCE [LARGE SCALE GENOMIC DNA]</scope>
    <source>
        <strain evidence="3 4">B35</strain>
    </source>
</reference>
<dbReference type="InterPro" id="IPR014729">
    <property type="entry name" value="Rossmann-like_a/b/a_fold"/>
</dbReference>
<dbReference type="AlphaFoldDB" id="A0A017H574"/>
<dbReference type="EMBL" id="AUZI01000012">
    <property type="protein sequence ID" value="KID49624.1"/>
    <property type="molecule type" value="Genomic_DNA"/>
</dbReference>
<dbReference type="InterPro" id="IPR004821">
    <property type="entry name" value="Cyt_trans-like"/>
</dbReference>
<evidence type="ECO:0000313" key="3">
    <source>
        <dbReference type="EMBL" id="KID49624.1"/>
    </source>
</evidence>
<dbReference type="NCBIfam" id="TIGR00125">
    <property type="entry name" value="cyt_tran_rel"/>
    <property type="match status" value="1"/>
</dbReference>
<keyword evidence="2" id="KW-0820">tRNA-binding</keyword>
<dbReference type="PANTHER" id="PTHR37825">
    <property type="entry name" value="TRNA(MET) CYTIDINE ACETATE LIGASE"/>
    <property type="match status" value="1"/>
</dbReference>
<dbReference type="GO" id="GO:0005524">
    <property type="term" value="F:ATP binding"/>
    <property type="evidence" value="ECO:0007669"/>
    <property type="project" value="UniProtKB-KW"/>
</dbReference>
<comment type="subcellular location">
    <subcellularLocation>
        <location evidence="2">Cytoplasm</location>
    </subcellularLocation>
</comment>
<gene>
    <name evidence="2" type="primary">tmcAL</name>
    <name evidence="3" type="ORF">C095_05600</name>
</gene>
<dbReference type="RefSeq" id="WP_035919789.1">
    <property type="nucleotide sequence ID" value="NZ_AOJP01000006.1"/>
</dbReference>
<dbReference type="SUPFAM" id="SSF52374">
    <property type="entry name" value="Nucleotidylyl transferase"/>
    <property type="match status" value="1"/>
</dbReference>
<keyword evidence="2" id="KW-0436">Ligase</keyword>
<dbReference type="OrthoDB" id="9769796at2"/>
<comment type="caution">
    <text evidence="2">Lacks conserved residue(s) required for the propagation of feature annotation.</text>
</comment>
<dbReference type="Pfam" id="PF05636">
    <property type="entry name" value="HIGH_NTase1"/>
    <property type="match status" value="1"/>
</dbReference>
<evidence type="ECO:0000313" key="4">
    <source>
        <dbReference type="Proteomes" id="UP000031184"/>
    </source>
</evidence>
<feature type="binding site" evidence="2">
    <location>
        <position position="101"/>
    </location>
    <ligand>
        <name>ATP</name>
        <dbReference type="ChEBI" id="CHEBI:30616"/>
    </ligand>
</feature>
<keyword evidence="2" id="KW-0547">Nucleotide-binding</keyword>
<protein>
    <recommendedName>
        <fullName evidence="2">tRNA(Met) cytidine acetate ligase</fullName>
        <ecNumber evidence="2">6.3.4.-</ecNumber>
    </recommendedName>
</protein>
<dbReference type="GO" id="GO:0000049">
    <property type="term" value="F:tRNA binding"/>
    <property type="evidence" value="ECO:0007669"/>
    <property type="project" value="UniProtKB-KW"/>
</dbReference>
<accession>A0A017H574</accession>